<feature type="domain" description="TM7S3/TM198-like" evidence="7">
    <location>
        <begin position="98"/>
        <end position="269"/>
    </location>
</feature>
<evidence type="ECO:0000259" key="7">
    <source>
        <dbReference type="Pfam" id="PF13886"/>
    </source>
</evidence>
<feature type="transmembrane region" description="Helical" evidence="5">
    <location>
        <begin position="181"/>
        <end position="199"/>
    </location>
</feature>
<feature type="transmembrane region" description="Helical" evidence="5">
    <location>
        <begin position="150"/>
        <end position="169"/>
    </location>
</feature>
<feature type="chain" id="PRO_5002121505" description="TM7S3/TM198-like domain-containing protein" evidence="6">
    <location>
        <begin position="34"/>
        <end position="339"/>
    </location>
</feature>
<dbReference type="Pfam" id="PF13886">
    <property type="entry name" value="TM7S3_TM198"/>
    <property type="match status" value="1"/>
</dbReference>
<evidence type="ECO:0000256" key="5">
    <source>
        <dbReference type="SAM" id="Phobius"/>
    </source>
</evidence>
<comment type="subcellular location">
    <subcellularLocation>
        <location evidence="1">Membrane</location>
        <topology evidence="1">Multi-pass membrane protein</topology>
    </subcellularLocation>
</comment>
<dbReference type="GO" id="GO:0016020">
    <property type="term" value="C:membrane"/>
    <property type="evidence" value="ECO:0007669"/>
    <property type="project" value="UniProtKB-SubCell"/>
</dbReference>
<keyword evidence="3 5" id="KW-1133">Transmembrane helix</keyword>
<evidence type="ECO:0000256" key="4">
    <source>
        <dbReference type="ARBA" id="ARBA00023136"/>
    </source>
</evidence>
<proteinExistence type="predicted"/>
<reference evidence="8 9" key="1">
    <citation type="submission" date="2014-09" db="EMBL/GenBank/DDBJ databases">
        <authorList>
            <person name="Ellenberger Sabrina"/>
        </authorList>
    </citation>
    <scope>NUCLEOTIDE SEQUENCE [LARGE SCALE GENOMIC DNA]</scope>
    <source>
        <strain evidence="8 9">CBS 412.66</strain>
    </source>
</reference>
<keyword evidence="4 5" id="KW-0472">Membrane</keyword>
<feature type="transmembrane region" description="Helical" evidence="5">
    <location>
        <begin position="98"/>
        <end position="115"/>
    </location>
</feature>
<feature type="transmembrane region" description="Helical" evidence="5">
    <location>
        <begin position="206"/>
        <end position="226"/>
    </location>
</feature>
<dbReference type="Proteomes" id="UP000054107">
    <property type="component" value="Unassembled WGS sequence"/>
</dbReference>
<dbReference type="EMBL" id="LN733128">
    <property type="protein sequence ID" value="CEP16388.1"/>
    <property type="molecule type" value="Genomic_DNA"/>
</dbReference>
<sequence>MPPRNILPALARANMLQVLLTLILAIVIQFCNAAPAVDAPTFEPGVLYLPDKAISLDDGYNLSIQGVLGGIVMIVCGLLLACRPVWDKTAAGTRTQELSGFITMGFVTWVMLANFEPEQTYGQNRETIYFIVPFIVGIVITTCMSVTIQLYLMLIGGFGGLTIGLWILGWKEGLSVTSNSGRAILLTVLVVIFMVLSLYSCFWHQLGAALGGSYIFFMGLDIYFHTGFNYCFTTTLDRNHVHDYKMYRGVYIMESCIVIAFIVFFVVQVIGHHSEHIRMQHTVVMATRNDPRYITKQPFGRYMPAMPVLWRPNWFQRAGAPPPPAPAPAPAAVPVASTV</sequence>
<evidence type="ECO:0000256" key="1">
    <source>
        <dbReference type="ARBA" id="ARBA00004141"/>
    </source>
</evidence>
<dbReference type="STRING" id="35722.A0A0B7NM04"/>
<protein>
    <recommendedName>
        <fullName evidence="7">TM7S3/TM198-like domain-containing protein</fullName>
    </recommendedName>
</protein>
<organism evidence="8 9">
    <name type="scientific">Parasitella parasitica</name>
    <dbReference type="NCBI Taxonomy" id="35722"/>
    <lineage>
        <taxon>Eukaryota</taxon>
        <taxon>Fungi</taxon>
        <taxon>Fungi incertae sedis</taxon>
        <taxon>Mucoromycota</taxon>
        <taxon>Mucoromycotina</taxon>
        <taxon>Mucoromycetes</taxon>
        <taxon>Mucorales</taxon>
        <taxon>Mucorineae</taxon>
        <taxon>Mucoraceae</taxon>
        <taxon>Parasitella</taxon>
    </lineage>
</organism>
<feature type="transmembrane region" description="Helical" evidence="5">
    <location>
        <begin position="246"/>
        <end position="270"/>
    </location>
</feature>
<dbReference type="OrthoDB" id="102260at2759"/>
<keyword evidence="2 5" id="KW-0812">Transmembrane</keyword>
<keyword evidence="9" id="KW-1185">Reference proteome</keyword>
<feature type="transmembrane region" description="Helical" evidence="5">
    <location>
        <begin position="64"/>
        <end position="86"/>
    </location>
</feature>
<dbReference type="AlphaFoldDB" id="A0A0B7NM04"/>
<evidence type="ECO:0000313" key="8">
    <source>
        <dbReference type="EMBL" id="CEP16388.1"/>
    </source>
</evidence>
<evidence type="ECO:0000256" key="2">
    <source>
        <dbReference type="ARBA" id="ARBA00022692"/>
    </source>
</evidence>
<feature type="transmembrane region" description="Helical" evidence="5">
    <location>
        <begin position="127"/>
        <end position="143"/>
    </location>
</feature>
<keyword evidence="6" id="KW-0732">Signal</keyword>
<evidence type="ECO:0000313" key="9">
    <source>
        <dbReference type="Proteomes" id="UP000054107"/>
    </source>
</evidence>
<evidence type="ECO:0000256" key="6">
    <source>
        <dbReference type="SAM" id="SignalP"/>
    </source>
</evidence>
<accession>A0A0B7NM04</accession>
<feature type="signal peptide" evidence="6">
    <location>
        <begin position="1"/>
        <end position="33"/>
    </location>
</feature>
<name>A0A0B7NM04_9FUNG</name>
<evidence type="ECO:0000256" key="3">
    <source>
        <dbReference type="ARBA" id="ARBA00022989"/>
    </source>
</evidence>
<dbReference type="InterPro" id="IPR025256">
    <property type="entry name" value="TM7S3/TM198-like_dom"/>
</dbReference>
<gene>
    <name evidence="8" type="primary">PARPA_10652.1 scaffold 41546</name>
</gene>